<dbReference type="InterPro" id="IPR012347">
    <property type="entry name" value="Ferritin-like"/>
</dbReference>
<protein>
    <submittedName>
        <fullName evidence="3">Putative membrane protein</fullName>
    </submittedName>
</protein>
<name>A0A366FSN0_9HYPH</name>
<dbReference type="Proteomes" id="UP000253529">
    <property type="component" value="Unassembled WGS sequence"/>
</dbReference>
<dbReference type="EMBL" id="QNRK01000002">
    <property type="protein sequence ID" value="RBP17672.1"/>
    <property type="molecule type" value="Genomic_DNA"/>
</dbReference>
<feature type="chain" id="PRO_5016696229" evidence="1">
    <location>
        <begin position="24"/>
        <end position="163"/>
    </location>
</feature>
<feature type="domain" description="DUF4142" evidence="2">
    <location>
        <begin position="25"/>
        <end position="159"/>
    </location>
</feature>
<dbReference type="PANTHER" id="PTHR38593:SF1">
    <property type="entry name" value="BLR2558 PROTEIN"/>
    <property type="match status" value="1"/>
</dbReference>
<evidence type="ECO:0000256" key="1">
    <source>
        <dbReference type="SAM" id="SignalP"/>
    </source>
</evidence>
<evidence type="ECO:0000313" key="3">
    <source>
        <dbReference type="EMBL" id="RBP17672.1"/>
    </source>
</evidence>
<dbReference type="Gene3D" id="1.20.1260.10">
    <property type="match status" value="1"/>
</dbReference>
<evidence type="ECO:0000313" key="4">
    <source>
        <dbReference type="Proteomes" id="UP000253529"/>
    </source>
</evidence>
<proteinExistence type="predicted"/>
<gene>
    <name evidence="3" type="ORF">DFR50_102164</name>
</gene>
<dbReference type="RefSeq" id="WP_170153018.1">
    <property type="nucleotide sequence ID" value="NZ_QNRK01000002.1"/>
</dbReference>
<comment type="caution">
    <text evidence="3">The sequence shown here is derived from an EMBL/GenBank/DDBJ whole genome shotgun (WGS) entry which is preliminary data.</text>
</comment>
<keyword evidence="1" id="KW-0732">Signal</keyword>
<reference evidence="3 4" key="1">
    <citation type="submission" date="2018-06" db="EMBL/GenBank/DDBJ databases">
        <title>Genomic Encyclopedia of Type Strains, Phase IV (KMG-IV): sequencing the most valuable type-strain genomes for metagenomic binning, comparative biology and taxonomic classification.</title>
        <authorList>
            <person name="Goeker M."/>
        </authorList>
    </citation>
    <scope>NUCLEOTIDE SEQUENCE [LARGE SCALE GENOMIC DNA]</scope>
    <source>
        <strain evidence="3 4">DSM 24875</strain>
    </source>
</reference>
<dbReference type="InterPro" id="IPR025419">
    <property type="entry name" value="DUF4142"/>
</dbReference>
<evidence type="ECO:0000259" key="2">
    <source>
        <dbReference type="Pfam" id="PF13628"/>
    </source>
</evidence>
<accession>A0A366FSN0</accession>
<dbReference type="PANTHER" id="PTHR38593">
    <property type="entry name" value="BLR2558 PROTEIN"/>
    <property type="match status" value="1"/>
</dbReference>
<dbReference type="Pfam" id="PF13628">
    <property type="entry name" value="DUF4142"/>
    <property type="match status" value="1"/>
</dbReference>
<dbReference type="AlphaFoldDB" id="A0A366FSN0"/>
<sequence length="163" mass="17473">MSRTLLMLSAVAFASTLSASALAKTEKEFVADAIAGDSAEIALGQLAQVKSGSGEVRAFAQVLIDDHTRNKRQAATVAAKFRIEPPDELPPEAREEMSKLEGLSGADFDKEFVRYMVADHEKDIAEFRQESADGAGAVQQLAAQSLPTLEKHLEIAKSLEAGK</sequence>
<keyword evidence="4" id="KW-1185">Reference proteome</keyword>
<organism evidence="3 4">
    <name type="scientific">Roseiarcus fermentans</name>
    <dbReference type="NCBI Taxonomy" id="1473586"/>
    <lineage>
        <taxon>Bacteria</taxon>
        <taxon>Pseudomonadati</taxon>
        <taxon>Pseudomonadota</taxon>
        <taxon>Alphaproteobacteria</taxon>
        <taxon>Hyphomicrobiales</taxon>
        <taxon>Roseiarcaceae</taxon>
        <taxon>Roseiarcus</taxon>
    </lineage>
</organism>
<feature type="signal peptide" evidence="1">
    <location>
        <begin position="1"/>
        <end position="23"/>
    </location>
</feature>